<evidence type="ECO:0008006" key="3">
    <source>
        <dbReference type="Google" id="ProtNLM"/>
    </source>
</evidence>
<keyword evidence="1" id="KW-0175">Coiled coil</keyword>
<proteinExistence type="predicted"/>
<dbReference type="Pfam" id="PF05565">
    <property type="entry name" value="Sipho_Gp157"/>
    <property type="match status" value="1"/>
</dbReference>
<dbReference type="RefSeq" id="WP_316437173.1">
    <property type="nucleotide sequence ID" value="NZ_CP053588.1"/>
</dbReference>
<dbReference type="EMBL" id="CP053588">
    <property type="protein sequence ID" value="WNZ28139.1"/>
    <property type="molecule type" value="Genomic_DNA"/>
</dbReference>
<geneLocation type="plasmid" evidence="2">
    <name>p1</name>
</geneLocation>
<dbReference type="InterPro" id="IPR008840">
    <property type="entry name" value="Sipho_Gp157"/>
</dbReference>
<reference evidence="2" key="1">
    <citation type="submission" date="2020-05" db="EMBL/GenBank/DDBJ databases">
        <authorList>
            <person name="Zhu T."/>
            <person name="Keshari N."/>
            <person name="Lu X."/>
        </authorList>
    </citation>
    <scope>NUCLEOTIDE SEQUENCE</scope>
    <source>
        <strain evidence="2">NK1-12</strain>
        <plasmid evidence="2">p1</plasmid>
    </source>
</reference>
<keyword evidence="2" id="KW-0614">Plasmid</keyword>
<name>A0AA97AKR5_9CYAN</name>
<gene>
    <name evidence="2" type="ORF">HJG54_35145</name>
</gene>
<dbReference type="AlphaFoldDB" id="A0AA97AKR5"/>
<feature type="coiled-coil region" evidence="1">
    <location>
        <begin position="65"/>
        <end position="99"/>
    </location>
</feature>
<protein>
    <recommendedName>
        <fullName evidence="3">Siphovirus Gp157 family protein</fullName>
    </recommendedName>
</protein>
<evidence type="ECO:0000256" key="1">
    <source>
        <dbReference type="SAM" id="Coils"/>
    </source>
</evidence>
<organism evidence="2">
    <name type="scientific">Leptolyngbya sp. NK1-12</name>
    <dbReference type="NCBI Taxonomy" id="2547451"/>
    <lineage>
        <taxon>Bacteria</taxon>
        <taxon>Bacillati</taxon>
        <taxon>Cyanobacteriota</taxon>
        <taxon>Cyanophyceae</taxon>
        <taxon>Leptolyngbyales</taxon>
        <taxon>Leptolyngbyaceae</taxon>
        <taxon>Leptolyngbya group</taxon>
        <taxon>Leptolyngbya</taxon>
    </lineage>
</organism>
<evidence type="ECO:0000313" key="2">
    <source>
        <dbReference type="EMBL" id="WNZ28139.1"/>
    </source>
</evidence>
<sequence>MTFPLAQQSLVGLSQAAAELWDLLTHSQTAEEEAELLAAIWETQEAQEDAIDLHAELAFQLDAEIAGIKQRLEHLKAVHQEALDRLERWRQALDQSILEQNLAGGLPDEVVGHSLRIIIRENPPSCELLVDAEELPDEFRKKKTAYSADKKAIIAAWKKGIPVDGTHIERRRRVIYSLTATAIQDFKNSLLAEQ</sequence>
<accession>A0AA97AKR5</accession>